<keyword evidence="3" id="KW-0507">mRNA processing</keyword>
<evidence type="ECO:0000256" key="7">
    <source>
        <dbReference type="ARBA" id="ARBA00025801"/>
    </source>
</evidence>
<accession>A0A8T2P1B6</accession>
<dbReference type="Gene3D" id="2.130.10.10">
    <property type="entry name" value="YVTN repeat-like/Quinoprotein amine dehydrogenase"/>
    <property type="match status" value="3"/>
</dbReference>
<evidence type="ECO:0000256" key="5">
    <source>
        <dbReference type="ARBA" id="ARBA00023187"/>
    </source>
</evidence>
<dbReference type="InterPro" id="IPR001680">
    <property type="entry name" value="WD40_rpt"/>
</dbReference>
<dbReference type="InterPro" id="IPR006594">
    <property type="entry name" value="LisH"/>
</dbReference>
<dbReference type="PANTHER" id="PTHR22848">
    <property type="entry name" value="WD40 REPEAT PROTEIN"/>
    <property type="match status" value="1"/>
</dbReference>
<dbReference type="CDD" id="cd00200">
    <property type="entry name" value="WD40"/>
    <property type="match status" value="1"/>
</dbReference>
<protein>
    <recommendedName>
        <fullName evidence="8">WD40 repeat-containing protein SMU1</fullName>
    </recommendedName>
    <alternativeName>
        <fullName evidence="9">Smu-1 suppressor of mec-8 and unc-52 protein homolog</fullName>
    </alternativeName>
</protein>
<name>A0A8T2P1B6_9TELE</name>
<dbReference type="Pfam" id="PF00400">
    <property type="entry name" value="WD40"/>
    <property type="match status" value="5"/>
</dbReference>
<dbReference type="PRINTS" id="PR00320">
    <property type="entry name" value="GPROTEINBRPT"/>
</dbReference>
<evidence type="ECO:0000256" key="2">
    <source>
        <dbReference type="ARBA" id="ARBA00022574"/>
    </source>
</evidence>
<evidence type="ECO:0000256" key="9">
    <source>
        <dbReference type="ARBA" id="ARBA00031988"/>
    </source>
</evidence>
<feature type="repeat" description="WD" evidence="11">
    <location>
        <begin position="260"/>
        <end position="301"/>
    </location>
</feature>
<sequence length="590" mass="66081">MSLEVESADVIRLIMQYLKENNLHRTLATLQEETTVSLNTVDSIESFVADINSGHWDTVLQAIQSLKLPDKTLIDLYEQVVLELIELRELGAARSLLRQTDPMIMLKQTQPERYIHLENLLARSYFDPREAYPDGSSKEKRRVAIAQALAGEVSVVPPSRLMALLGQSLKWQQHQGLLPPGMTIDLFRGKAAVKDVEEERFPTQLSRHIKFGQKSHIECARFSPDGQYLVTGSVDGFIEVWNFTTGKIRKDLKYQAQDNFMMMDDAVLCMCFSRDTEMLATGAQDGKIKVWKIQSGQCLRRFERAHSKGVTCLSFCKDSSQLLSASFDQTIRWYTASTLVEKHFCDPFVGSCTAAYYRFVCRLRTGPDVQGPCSPALAASVYQCERNKHSRIHGLKSGKSLKEFRGHSSFVNEATFTPDGHYIISASSDGTVKVWNVKTTECSSTFKSLGTSAGTDITVNNVILLPKNPEHFVVCNRSNTVVIMNMQGQIVRSFSSGKREGGDFVCCTLSPRGEWIYCVGEDFVLYCFSTVTGKLERTLTGCQSDPGYHGAVIKSEPEVHEKDVIGIAHHPHQNLIGTYSEDGLLKLWKP</sequence>
<proteinExistence type="inferred from homology"/>
<dbReference type="EMBL" id="JAFBMS010000017">
    <property type="protein sequence ID" value="KAG9345510.1"/>
    <property type="molecule type" value="Genomic_DNA"/>
</dbReference>
<dbReference type="Proteomes" id="UP000824540">
    <property type="component" value="Unassembled WGS sequence"/>
</dbReference>
<dbReference type="SMART" id="SM00668">
    <property type="entry name" value="CTLH"/>
    <property type="match status" value="1"/>
</dbReference>
<evidence type="ECO:0000256" key="4">
    <source>
        <dbReference type="ARBA" id="ARBA00022737"/>
    </source>
</evidence>
<evidence type="ECO:0000256" key="10">
    <source>
        <dbReference type="ARBA" id="ARBA00046364"/>
    </source>
</evidence>
<evidence type="ECO:0000256" key="6">
    <source>
        <dbReference type="ARBA" id="ARBA00023242"/>
    </source>
</evidence>
<keyword evidence="14" id="KW-1185">Reference proteome</keyword>
<dbReference type="AlphaFoldDB" id="A0A8T2P1B6"/>
<dbReference type="PROSITE" id="PS50294">
    <property type="entry name" value="WD_REPEATS_REGION"/>
    <property type="match status" value="4"/>
</dbReference>
<keyword evidence="5" id="KW-0508">mRNA splicing</keyword>
<evidence type="ECO:0000256" key="8">
    <source>
        <dbReference type="ARBA" id="ARBA00026184"/>
    </source>
</evidence>
<gene>
    <name evidence="13" type="ORF">JZ751_008654</name>
</gene>
<feature type="repeat" description="WD" evidence="11">
    <location>
        <begin position="404"/>
        <end position="445"/>
    </location>
</feature>
<dbReference type="InterPro" id="IPR015943">
    <property type="entry name" value="WD40/YVTN_repeat-like_dom_sf"/>
</dbReference>
<dbReference type="SUPFAM" id="SSF50978">
    <property type="entry name" value="WD40 repeat-like"/>
    <property type="match status" value="1"/>
</dbReference>
<evidence type="ECO:0000313" key="13">
    <source>
        <dbReference type="EMBL" id="KAG9345510.1"/>
    </source>
</evidence>
<dbReference type="PROSITE" id="PS00678">
    <property type="entry name" value="WD_REPEATS_1"/>
    <property type="match status" value="2"/>
</dbReference>
<dbReference type="InterPro" id="IPR020472">
    <property type="entry name" value="WD40_PAC1"/>
</dbReference>
<organism evidence="13 14">
    <name type="scientific">Albula glossodonta</name>
    <name type="common">roundjaw bonefish</name>
    <dbReference type="NCBI Taxonomy" id="121402"/>
    <lineage>
        <taxon>Eukaryota</taxon>
        <taxon>Metazoa</taxon>
        <taxon>Chordata</taxon>
        <taxon>Craniata</taxon>
        <taxon>Vertebrata</taxon>
        <taxon>Euteleostomi</taxon>
        <taxon>Actinopterygii</taxon>
        <taxon>Neopterygii</taxon>
        <taxon>Teleostei</taxon>
        <taxon>Albuliformes</taxon>
        <taxon>Albulidae</taxon>
        <taxon>Albula</taxon>
    </lineage>
</organism>
<evidence type="ECO:0000256" key="11">
    <source>
        <dbReference type="PROSITE-ProRule" id="PRU00221"/>
    </source>
</evidence>
<comment type="similarity">
    <text evidence="7">Belongs to the WD repeat SMU1 family.</text>
</comment>
<dbReference type="Pfam" id="PF17814">
    <property type="entry name" value="LisH_TPL"/>
    <property type="match status" value="1"/>
</dbReference>
<evidence type="ECO:0000256" key="1">
    <source>
        <dbReference type="ARBA" id="ARBA00004324"/>
    </source>
</evidence>
<dbReference type="OrthoDB" id="538223at2759"/>
<feature type="repeat" description="WD" evidence="11">
    <location>
        <begin position="557"/>
        <end position="590"/>
    </location>
</feature>
<feature type="domain" description="CTLH" evidence="12">
    <location>
        <begin position="40"/>
        <end position="92"/>
    </location>
</feature>
<dbReference type="InterPro" id="IPR006595">
    <property type="entry name" value="CTLH_C"/>
</dbReference>
<keyword evidence="2 11" id="KW-0853">WD repeat</keyword>
<dbReference type="InterPro" id="IPR019775">
    <property type="entry name" value="WD40_repeat_CS"/>
</dbReference>
<dbReference type="PROSITE" id="PS50897">
    <property type="entry name" value="CTLH"/>
    <property type="match status" value="1"/>
</dbReference>
<dbReference type="SMART" id="SM00320">
    <property type="entry name" value="WD40"/>
    <property type="match status" value="7"/>
</dbReference>
<comment type="caution">
    <text evidence="13">The sequence shown here is derived from an EMBL/GenBank/DDBJ whole genome shotgun (WGS) entry which is preliminary data.</text>
</comment>
<evidence type="ECO:0000313" key="14">
    <source>
        <dbReference type="Proteomes" id="UP000824540"/>
    </source>
</evidence>
<keyword evidence="6" id="KW-0539">Nucleus</keyword>
<evidence type="ECO:0000256" key="3">
    <source>
        <dbReference type="ARBA" id="ARBA00022664"/>
    </source>
</evidence>
<dbReference type="InterPro" id="IPR054532">
    <property type="entry name" value="TPL_SMU1_LisH-like"/>
</dbReference>
<dbReference type="InterPro" id="IPR045184">
    <property type="entry name" value="SMU1"/>
</dbReference>
<feature type="repeat" description="WD" evidence="11">
    <location>
        <begin position="303"/>
        <end position="334"/>
    </location>
</feature>
<dbReference type="FunFam" id="2.130.10.10:FF:000301">
    <property type="entry name" value="WD40 repeat-containing protein SMU1"/>
    <property type="match status" value="1"/>
</dbReference>
<comment type="subcellular location">
    <subcellularLocation>
        <location evidence="1">Nucleus speckle</location>
    </subcellularLocation>
</comment>
<comment type="subunit">
    <text evidence="10">Component of the spliceosome B complex. Interacts with IK.</text>
</comment>
<dbReference type="GO" id="GO:0000398">
    <property type="term" value="P:mRNA splicing, via spliceosome"/>
    <property type="evidence" value="ECO:0007669"/>
    <property type="project" value="InterPro"/>
</dbReference>
<evidence type="ECO:0000259" key="12">
    <source>
        <dbReference type="PROSITE" id="PS50897"/>
    </source>
</evidence>
<dbReference type="PROSITE" id="PS50082">
    <property type="entry name" value="WD_REPEATS_2"/>
    <property type="match status" value="5"/>
</dbReference>
<feature type="repeat" description="WD" evidence="11">
    <location>
        <begin position="210"/>
        <end position="251"/>
    </location>
</feature>
<dbReference type="InterPro" id="IPR036322">
    <property type="entry name" value="WD40_repeat_dom_sf"/>
</dbReference>
<dbReference type="SMART" id="SM00667">
    <property type="entry name" value="LisH"/>
    <property type="match status" value="1"/>
</dbReference>
<keyword evidence="4" id="KW-0677">Repeat</keyword>
<dbReference type="GO" id="GO:0016607">
    <property type="term" value="C:nuclear speck"/>
    <property type="evidence" value="ECO:0007669"/>
    <property type="project" value="UniProtKB-SubCell"/>
</dbReference>
<dbReference type="PROSITE" id="PS50896">
    <property type="entry name" value="LISH"/>
    <property type="match status" value="1"/>
</dbReference>
<reference evidence="13" key="1">
    <citation type="thesis" date="2021" institute="BYU ScholarsArchive" country="Provo, UT, USA">
        <title>Applications of and Algorithms for Genome Assembly and Genomic Analyses with an Emphasis on Marine Teleosts.</title>
        <authorList>
            <person name="Pickett B.D."/>
        </authorList>
    </citation>
    <scope>NUCLEOTIDE SEQUENCE</scope>
    <source>
        <strain evidence="13">HI-2016</strain>
    </source>
</reference>